<dbReference type="InterPro" id="IPR050061">
    <property type="entry name" value="MurCDEF_pg_biosynth"/>
</dbReference>
<dbReference type="STRING" id="706434.HMPREF9429_01644"/>
<dbReference type="GO" id="GO:0005737">
    <property type="term" value="C:cytoplasm"/>
    <property type="evidence" value="ECO:0007669"/>
    <property type="project" value="UniProtKB-SubCell"/>
</dbReference>
<dbReference type="GO" id="GO:0008360">
    <property type="term" value="P:regulation of cell shape"/>
    <property type="evidence" value="ECO:0007669"/>
    <property type="project" value="UniProtKB-KW"/>
</dbReference>
<evidence type="ECO:0000256" key="11">
    <source>
        <dbReference type="ARBA" id="ARBA00023306"/>
    </source>
</evidence>
<evidence type="ECO:0000256" key="5">
    <source>
        <dbReference type="ARBA" id="ARBA00022598"/>
    </source>
</evidence>
<evidence type="ECO:0000313" key="18">
    <source>
        <dbReference type="EMBL" id="EFQ03694.1"/>
    </source>
</evidence>
<dbReference type="SUPFAM" id="SSF51984">
    <property type="entry name" value="MurCD N-terminal domain"/>
    <property type="match status" value="1"/>
</dbReference>
<dbReference type="EMBL" id="AECS01000039">
    <property type="protein sequence ID" value="EFQ03694.1"/>
    <property type="molecule type" value="Genomic_DNA"/>
</dbReference>
<evidence type="ECO:0000256" key="10">
    <source>
        <dbReference type="ARBA" id="ARBA00022984"/>
    </source>
</evidence>
<dbReference type="UniPathway" id="UPA00219"/>
<feature type="binding site" evidence="14">
    <location>
        <begin position="114"/>
        <end position="120"/>
    </location>
    <ligand>
        <name>ATP</name>
        <dbReference type="ChEBI" id="CHEBI:30616"/>
    </ligand>
</feature>
<keyword evidence="5 14" id="KW-0436">Ligase</keyword>
<dbReference type="Pfam" id="PF08245">
    <property type="entry name" value="Mur_ligase_M"/>
    <property type="match status" value="1"/>
</dbReference>
<keyword evidence="9 14" id="KW-0133">Cell shape</keyword>
<keyword evidence="7 14" id="KW-0547">Nucleotide-binding</keyword>
<dbReference type="EC" id="6.3.2.8" evidence="3 14"/>
<keyword evidence="11 14" id="KW-0131">Cell cycle</keyword>
<dbReference type="HAMAP" id="MF_00046">
    <property type="entry name" value="MurC"/>
    <property type="match status" value="1"/>
</dbReference>
<accession>E2ZDD5</accession>
<keyword evidence="6 14" id="KW-0132">Cell division</keyword>
<dbReference type="Gene3D" id="3.40.50.720">
    <property type="entry name" value="NAD(P)-binding Rossmann-like Domain"/>
    <property type="match status" value="1"/>
</dbReference>
<dbReference type="HOGENOM" id="CLU_028104_2_2_9"/>
<protein>
    <recommendedName>
        <fullName evidence="3 14">UDP-N-acetylmuramate--L-alanine ligase</fullName>
        <ecNumber evidence="3 14">6.3.2.8</ecNumber>
    </recommendedName>
    <alternativeName>
        <fullName evidence="14">UDP-N-acetylmuramoyl-L-alanine synthetase</fullName>
    </alternativeName>
</protein>
<comment type="function">
    <text evidence="14">Cell wall formation.</text>
</comment>
<feature type="domain" description="Mur ligase central" evidence="17">
    <location>
        <begin position="112"/>
        <end position="291"/>
    </location>
</feature>
<dbReference type="Gene3D" id="3.90.190.20">
    <property type="entry name" value="Mur ligase, C-terminal domain"/>
    <property type="match status" value="1"/>
</dbReference>
<dbReference type="NCBIfam" id="TIGR01082">
    <property type="entry name" value="murC"/>
    <property type="match status" value="1"/>
</dbReference>
<comment type="caution">
    <text evidence="18">The sequence shown here is derived from an EMBL/GenBank/DDBJ whole genome shotgun (WGS) entry which is preliminary data.</text>
</comment>
<dbReference type="InterPro" id="IPR036615">
    <property type="entry name" value="Mur_ligase_C_dom_sf"/>
</dbReference>
<dbReference type="eggNOG" id="COG0773">
    <property type="taxonomic scope" value="Bacteria"/>
</dbReference>
<reference evidence="18 19" key="1">
    <citation type="submission" date="2010-08" db="EMBL/GenBank/DDBJ databases">
        <authorList>
            <person name="Weinstock G."/>
            <person name="Sodergren E."/>
            <person name="Clifton S."/>
            <person name="Fulton L."/>
            <person name="Fulton B."/>
            <person name="Courtney L."/>
            <person name="Fronick C."/>
            <person name="Harrison M."/>
            <person name="Strong C."/>
            <person name="Farmer C."/>
            <person name="Delahaunty K."/>
            <person name="Markovic C."/>
            <person name="Hall O."/>
            <person name="Minx P."/>
            <person name="Tomlinson C."/>
            <person name="Mitreva M."/>
            <person name="Hou S."/>
            <person name="Chen J."/>
            <person name="Wollam A."/>
            <person name="Pepin K.H."/>
            <person name="Johnson M."/>
            <person name="Bhonagiri V."/>
            <person name="Zhang X."/>
            <person name="Suruliraj S."/>
            <person name="Warren W."/>
            <person name="Chinwalla A."/>
            <person name="Mardis E.R."/>
            <person name="Wilson R.K."/>
        </authorList>
    </citation>
    <scope>NUCLEOTIDE SEQUENCE [LARGE SCALE GENOMIC DNA]</scope>
    <source>
        <strain evidence="18 19">F0359</strain>
    </source>
</reference>
<dbReference type="InterPro" id="IPR013221">
    <property type="entry name" value="Mur_ligase_cen"/>
</dbReference>
<dbReference type="PANTHER" id="PTHR43445">
    <property type="entry name" value="UDP-N-ACETYLMURAMATE--L-ALANINE LIGASE-RELATED"/>
    <property type="match status" value="1"/>
</dbReference>
<sequence>MIDLNTVSRVYFIGIGGVGMRAIADIFIDKGYIVSGSDAKSSPATERLSQRGARICIGQKAENLGDAQVVIISSAIRDTNEELEAARKRQLPIIHRADALVHIMTYGKAIAVAGAHGKTTTTSMLGQVFYESKMDPTLVIGGEVDYLQGNSVLGKGEYVIAEADESDGTFLKEHPHIAVVTNIDADHMDHYGTIENVIQAFKDFIHLLDPQTGLAVLCADNDKIRAFLPEVKRPFVTYAIEAPADYKAKNIGYHEGKLIFDVYKHDEFLGSVELNVPGNHNVLNALATVAVSLSCGISFEDIAAALSRFHGAKRRFQTKGHVNGIWVVDDYAHHPTEIHATLAAARSMGTHRVVCLFQPHRYTRTQLLAEEFSKAFTCADKLILTDVYSAGEDPIPGIGGTFLTDKVKSATGQDVEYIGTKEELLEYLRKNARPRDLILTMGAGDIYKVGEAFVAAEESRKA</sequence>
<evidence type="ECO:0000256" key="3">
    <source>
        <dbReference type="ARBA" id="ARBA00012211"/>
    </source>
</evidence>
<comment type="pathway">
    <text evidence="2 14">Cell wall biogenesis; peptidoglycan biosynthesis.</text>
</comment>
<dbReference type="InterPro" id="IPR000713">
    <property type="entry name" value="Mur_ligase_N"/>
</dbReference>
<proteinExistence type="inferred from homology"/>
<keyword evidence="12 14" id="KW-0961">Cell wall biogenesis/degradation</keyword>
<organism evidence="18 19">
    <name type="scientific">Megasphaera micronuciformis F0359</name>
    <dbReference type="NCBI Taxonomy" id="706434"/>
    <lineage>
        <taxon>Bacteria</taxon>
        <taxon>Bacillati</taxon>
        <taxon>Bacillota</taxon>
        <taxon>Negativicutes</taxon>
        <taxon>Veillonellales</taxon>
        <taxon>Veillonellaceae</taxon>
        <taxon>Megasphaera</taxon>
    </lineage>
</organism>
<evidence type="ECO:0000313" key="19">
    <source>
        <dbReference type="Proteomes" id="UP000003195"/>
    </source>
</evidence>
<keyword evidence="19" id="KW-1185">Reference proteome</keyword>
<comment type="catalytic activity">
    <reaction evidence="13 14">
        <text>UDP-N-acetyl-alpha-D-muramate + L-alanine + ATP = UDP-N-acetyl-alpha-D-muramoyl-L-alanine + ADP + phosphate + H(+)</text>
        <dbReference type="Rhea" id="RHEA:23372"/>
        <dbReference type="ChEBI" id="CHEBI:15378"/>
        <dbReference type="ChEBI" id="CHEBI:30616"/>
        <dbReference type="ChEBI" id="CHEBI:43474"/>
        <dbReference type="ChEBI" id="CHEBI:57972"/>
        <dbReference type="ChEBI" id="CHEBI:70757"/>
        <dbReference type="ChEBI" id="CHEBI:83898"/>
        <dbReference type="ChEBI" id="CHEBI:456216"/>
        <dbReference type="EC" id="6.3.2.8"/>
    </reaction>
</comment>
<dbReference type="AlphaFoldDB" id="E2ZDD5"/>
<dbReference type="PANTHER" id="PTHR43445:SF3">
    <property type="entry name" value="UDP-N-ACETYLMURAMATE--L-ALANINE LIGASE"/>
    <property type="match status" value="1"/>
</dbReference>
<dbReference type="InterPro" id="IPR005758">
    <property type="entry name" value="UDP-N-AcMur_Ala_ligase_MurC"/>
</dbReference>
<evidence type="ECO:0000256" key="7">
    <source>
        <dbReference type="ARBA" id="ARBA00022741"/>
    </source>
</evidence>
<dbReference type="Gene3D" id="3.40.1190.10">
    <property type="entry name" value="Mur-like, catalytic domain"/>
    <property type="match status" value="1"/>
</dbReference>
<evidence type="ECO:0000259" key="15">
    <source>
        <dbReference type="Pfam" id="PF01225"/>
    </source>
</evidence>
<keyword evidence="10 14" id="KW-0573">Peptidoglycan synthesis</keyword>
<evidence type="ECO:0000259" key="16">
    <source>
        <dbReference type="Pfam" id="PF02875"/>
    </source>
</evidence>
<dbReference type="SUPFAM" id="SSF53244">
    <property type="entry name" value="MurD-like peptide ligases, peptide-binding domain"/>
    <property type="match status" value="1"/>
</dbReference>
<dbReference type="RefSeq" id="WP_006942954.1">
    <property type="nucleotide sequence ID" value="NZ_GL538208.1"/>
</dbReference>
<dbReference type="SUPFAM" id="SSF53623">
    <property type="entry name" value="MurD-like peptide ligases, catalytic domain"/>
    <property type="match status" value="1"/>
</dbReference>
<evidence type="ECO:0000259" key="17">
    <source>
        <dbReference type="Pfam" id="PF08245"/>
    </source>
</evidence>
<name>E2ZDD5_9FIRM</name>
<dbReference type="InterPro" id="IPR036565">
    <property type="entry name" value="Mur-like_cat_sf"/>
</dbReference>
<dbReference type="GO" id="GO:0005524">
    <property type="term" value="F:ATP binding"/>
    <property type="evidence" value="ECO:0007669"/>
    <property type="project" value="UniProtKB-UniRule"/>
</dbReference>
<keyword evidence="4 14" id="KW-0963">Cytoplasm</keyword>
<dbReference type="Pfam" id="PF02875">
    <property type="entry name" value="Mur_ligase_C"/>
    <property type="match status" value="1"/>
</dbReference>
<evidence type="ECO:0000256" key="12">
    <source>
        <dbReference type="ARBA" id="ARBA00023316"/>
    </source>
</evidence>
<evidence type="ECO:0000256" key="13">
    <source>
        <dbReference type="ARBA" id="ARBA00047833"/>
    </source>
</evidence>
<dbReference type="GO" id="GO:0051301">
    <property type="term" value="P:cell division"/>
    <property type="evidence" value="ECO:0007669"/>
    <property type="project" value="UniProtKB-KW"/>
</dbReference>
<evidence type="ECO:0000256" key="9">
    <source>
        <dbReference type="ARBA" id="ARBA00022960"/>
    </source>
</evidence>
<dbReference type="Pfam" id="PF01225">
    <property type="entry name" value="Mur_ligase"/>
    <property type="match status" value="1"/>
</dbReference>
<evidence type="ECO:0000256" key="1">
    <source>
        <dbReference type="ARBA" id="ARBA00004496"/>
    </source>
</evidence>
<dbReference type="Proteomes" id="UP000003195">
    <property type="component" value="Unassembled WGS sequence"/>
</dbReference>
<evidence type="ECO:0000256" key="4">
    <source>
        <dbReference type="ARBA" id="ARBA00022490"/>
    </source>
</evidence>
<dbReference type="InterPro" id="IPR004101">
    <property type="entry name" value="Mur_ligase_C"/>
</dbReference>
<evidence type="ECO:0000256" key="6">
    <source>
        <dbReference type="ARBA" id="ARBA00022618"/>
    </source>
</evidence>
<gene>
    <name evidence="14 18" type="primary">murC</name>
    <name evidence="18" type="ORF">HMPREF9429_01644</name>
</gene>
<dbReference type="GO" id="GO:0009252">
    <property type="term" value="P:peptidoglycan biosynthetic process"/>
    <property type="evidence" value="ECO:0007669"/>
    <property type="project" value="UniProtKB-UniRule"/>
</dbReference>
<dbReference type="GO" id="GO:0008763">
    <property type="term" value="F:UDP-N-acetylmuramate-L-alanine ligase activity"/>
    <property type="evidence" value="ECO:0007669"/>
    <property type="project" value="UniProtKB-UniRule"/>
</dbReference>
<evidence type="ECO:0000256" key="14">
    <source>
        <dbReference type="HAMAP-Rule" id="MF_00046"/>
    </source>
</evidence>
<feature type="domain" description="Mur ligase C-terminal" evidence="16">
    <location>
        <begin position="314"/>
        <end position="444"/>
    </location>
</feature>
<evidence type="ECO:0000256" key="8">
    <source>
        <dbReference type="ARBA" id="ARBA00022840"/>
    </source>
</evidence>
<comment type="subcellular location">
    <subcellularLocation>
        <location evidence="1 14">Cytoplasm</location>
    </subcellularLocation>
</comment>
<dbReference type="OrthoDB" id="9804126at2"/>
<dbReference type="GO" id="GO:0071555">
    <property type="term" value="P:cell wall organization"/>
    <property type="evidence" value="ECO:0007669"/>
    <property type="project" value="UniProtKB-KW"/>
</dbReference>
<keyword evidence="8 14" id="KW-0067">ATP-binding</keyword>
<feature type="domain" description="Mur ligase N-terminal catalytic" evidence="15">
    <location>
        <begin position="10"/>
        <end position="104"/>
    </location>
</feature>
<comment type="similarity">
    <text evidence="14">Belongs to the MurCDEF family.</text>
</comment>
<evidence type="ECO:0000256" key="2">
    <source>
        <dbReference type="ARBA" id="ARBA00004752"/>
    </source>
</evidence>